<comment type="caution">
    <text evidence="14">The sequence shown here is derived from an EMBL/GenBank/DDBJ whole genome shotgun (WGS) entry which is preliminary data.</text>
</comment>
<evidence type="ECO:0000256" key="3">
    <source>
        <dbReference type="ARBA" id="ARBA00022692"/>
    </source>
</evidence>
<dbReference type="PROSITE" id="PS00061">
    <property type="entry name" value="ADH_SHORT"/>
    <property type="match status" value="1"/>
</dbReference>
<evidence type="ECO:0000256" key="12">
    <source>
        <dbReference type="RuleBase" id="RU000363"/>
    </source>
</evidence>
<dbReference type="PRINTS" id="PR00080">
    <property type="entry name" value="SDRFAMILY"/>
</dbReference>
<name>A0A3E2H2X0_SCYLI</name>
<feature type="non-terminal residue" evidence="14">
    <location>
        <position position="1"/>
    </location>
</feature>
<dbReference type="SUPFAM" id="SSF51735">
    <property type="entry name" value="NAD(P)-binding Rossmann-fold domains"/>
    <property type="match status" value="1"/>
</dbReference>
<evidence type="ECO:0000313" key="15">
    <source>
        <dbReference type="Proteomes" id="UP000258309"/>
    </source>
</evidence>
<dbReference type="Pfam" id="PF00106">
    <property type="entry name" value="adh_short"/>
    <property type="match status" value="1"/>
</dbReference>
<reference evidence="14 15" key="1">
    <citation type="submission" date="2018-05" db="EMBL/GenBank/DDBJ databases">
        <title>Draft genome sequence of Scytalidium lignicola DSM 105466, a ubiquitous saprotrophic fungus.</title>
        <authorList>
            <person name="Buettner E."/>
            <person name="Gebauer A.M."/>
            <person name="Hofrichter M."/>
            <person name="Liers C."/>
            <person name="Kellner H."/>
        </authorList>
    </citation>
    <scope>NUCLEOTIDE SEQUENCE [LARGE SCALE GENOMIC DNA]</scope>
    <source>
        <strain evidence="14 15">DSM 105466</strain>
    </source>
</reference>
<keyword evidence="5 13" id="KW-1133">Transmembrane helix</keyword>
<keyword evidence="4" id="KW-0521">NADP</keyword>
<protein>
    <recommendedName>
        <fullName evidence="10">Short-chain dehydrogenase/reductase 3</fullName>
    </recommendedName>
    <alternativeName>
        <fullName evidence="11">Retinal short-chain dehydrogenase/reductase 1</fullName>
    </alternativeName>
</protein>
<sequence>MARSRKITPQRAINSSIGLATSPVITGALLYGILYQPEKLLSILPEKLRPLVTSSRLITVLKGLLALGIIGKASNKLSDLTVNNWKGAAKFIKSQEIVLITGGSSGIGAAMAKQFSKHGVKVIILDRNPPTDPLPSNVFFYRTDVTSPTEIATTASEIRKTHGNPTVLVNNAGVGSGGSILDKSEAAIRKIFEVNTISHWWMVKEFLPAMIEKNHGHVVTMASAAAYISVAQMVDYSCTKSSALAFHEGLAAELKSVFKADQVKTTILTPMWINTPLISEISSNPKFKEPIMEVTPVAEKIVEHIMNGKSGHLAMPSTVNQVSSIRGWPSWLQYGLRNIYGAKSEAFGFFGKGTY</sequence>
<dbReference type="OMA" id="WDINQAN"/>
<keyword evidence="7" id="KW-0443">Lipid metabolism</keyword>
<dbReference type="InterPro" id="IPR002347">
    <property type="entry name" value="SDR_fam"/>
</dbReference>
<feature type="non-terminal residue" evidence="14">
    <location>
        <position position="355"/>
    </location>
</feature>
<comment type="function">
    <text evidence="9">Catalyzes the reduction of all-trans-retinal to all-trans-retinol in the presence of NADPH.</text>
</comment>
<accession>A0A3E2H2X0</accession>
<keyword evidence="15" id="KW-1185">Reference proteome</keyword>
<keyword evidence="8 13" id="KW-0472">Membrane</keyword>
<dbReference type="AlphaFoldDB" id="A0A3E2H2X0"/>
<dbReference type="OrthoDB" id="10253736at2759"/>
<dbReference type="STRING" id="5539.A0A3E2H2X0"/>
<evidence type="ECO:0000256" key="8">
    <source>
        <dbReference type="ARBA" id="ARBA00023136"/>
    </source>
</evidence>
<dbReference type="PANTHER" id="PTHR24322:SF736">
    <property type="entry name" value="RETINOL DEHYDROGENASE 10"/>
    <property type="match status" value="1"/>
</dbReference>
<evidence type="ECO:0000256" key="9">
    <source>
        <dbReference type="ARBA" id="ARBA00059620"/>
    </source>
</evidence>
<organism evidence="14 15">
    <name type="scientific">Scytalidium lignicola</name>
    <name type="common">Hyphomycete</name>
    <dbReference type="NCBI Taxonomy" id="5539"/>
    <lineage>
        <taxon>Eukaryota</taxon>
        <taxon>Fungi</taxon>
        <taxon>Dikarya</taxon>
        <taxon>Ascomycota</taxon>
        <taxon>Pezizomycotina</taxon>
        <taxon>Leotiomycetes</taxon>
        <taxon>Leotiomycetes incertae sedis</taxon>
        <taxon>Scytalidium</taxon>
    </lineage>
</organism>
<evidence type="ECO:0000256" key="2">
    <source>
        <dbReference type="ARBA" id="ARBA00006484"/>
    </source>
</evidence>
<evidence type="ECO:0000256" key="6">
    <source>
        <dbReference type="ARBA" id="ARBA00023002"/>
    </source>
</evidence>
<dbReference type="PANTHER" id="PTHR24322">
    <property type="entry name" value="PKSB"/>
    <property type="match status" value="1"/>
</dbReference>
<dbReference type="Gene3D" id="3.40.50.720">
    <property type="entry name" value="NAD(P)-binding Rossmann-like Domain"/>
    <property type="match status" value="1"/>
</dbReference>
<keyword evidence="6" id="KW-0560">Oxidoreductase</keyword>
<evidence type="ECO:0000256" key="5">
    <source>
        <dbReference type="ARBA" id="ARBA00022989"/>
    </source>
</evidence>
<dbReference type="GO" id="GO:0052650">
    <property type="term" value="F:all-trans-retinol dehydrogenase (NADP+) activity"/>
    <property type="evidence" value="ECO:0007669"/>
    <property type="project" value="UniProtKB-ARBA"/>
</dbReference>
<dbReference type="InterPro" id="IPR036291">
    <property type="entry name" value="NAD(P)-bd_dom_sf"/>
</dbReference>
<proteinExistence type="inferred from homology"/>
<comment type="subcellular location">
    <subcellularLocation>
        <location evidence="1">Membrane</location>
        <topology evidence="1">Multi-pass membrane protein</topology>
    </subcellularLocation>
</comment>
<dbReference type="Proteomes" id="UP000258309">
    <property type="component" value="Unassembled WGS sequence"/>
</dbReference>
<evidence type="ECO:0000256" key="11">
    <source>
        <dbReference type="ARBA" id="ARBA00082544"/>
    </source>
</evidence>
<evidence type="ECO:0000256" key="7">
    <source>
        <dbReference type="ARBA" id="ARBA00023098"/>
    </source>
</evidence>
<comment type="similarity">
    <text evidence="2 12">Belongs to the short-chain dehydrogenases/reductases (SDR) family.</text>
</comment>
<evidence type="ECO:0000256" key="13">
    <source>
        <dbReference type="SAM" id="Phobius"/>
    </source>
</evidence>
<evidence type="ECO:0000256" key="10">
    <source>
        <dbReference type="ARBA" id="ARBA00068717"/>
    </source>
</evidence>
<keyword evidence="3 13" id="KW-0812">Transmembrane</keyword>
<feature type="transmembrane region" description="Helical" evidence="13">
    <location>
        <begin position="12"/>
        <end position="34"/>
    </location>
</feature>
<dbReference type="GO" id="GO:0016020">
    <property type="term" value="C:membrane"/>
    <property type="evidence" value="ECO:0007669"/>
    <property type="project" value="UniProtKB-SubCell"/>
</dbReference>
<dbReference type="FunFam" id="3.40.50.720:FF:000131">
    <property type="entry name" value="Short-chain dehydrogenase/reductase 3"/>
    <property type="match status" value="1"/>
</dbReference>
<evidence type="ECO:0000256" key="1">
    <source>
        <dbReference type="ARBA" id="ARBA00004141"/>
    </source>
</evidence>
<dbReference type="PRINTS" id="PR00081">
    <property type="entry name" value="GDHRDH"/>
</dbReference>
<evidence type="ECO:0000313" key="14">
    <source>
        <dbReference type="EMBL" id="RFU27582.1"/>
    </source>
</evidence>
<dbReference type="EMBL" id="NCSJ02000199">
    <property type="protein sequence ID" value="RFU27582.1"/>
    <property type="molecule type" value="Genomic_DNA"/>
</dbReference>
<evidence type="ECO:0000256" key="4">
    <source>
        <dbReference type="ARBA" id="ARBA00022857"/>
    </source>
</evidence>
<gene>
    <name evidence="14" type="ORF">B7463_g8750</name>
</gene>
<dbReference type="InterPro" id="IPR020904">
    <property type="entry name" value="Sc_DH/Rdtase_CS"/>
</dbReference>
<dbReference type="CDD" id="cd05339">
    <property type="entry name" value="17beta-HSDXI-like_SDR_c"/>
    <property type="match status" value="1"/>
</dbReference>